<name>A0A4R5TS89_9GAMM</name>
<reference evidence="2 3" key="1">
    <citation type="submission" date="2019-03" db="EMBL/GenBank/DDBJ databases">
        <title>Luteimonas zhaokaii sp.nov., isolated from the rectal contents of Plateau pika in Yushu, Qinghai Province, China.</title>
        <authorList>
            <person name="Zhang G."/>
        </authorList>
    </citation>
    <scope>NUCLEOTIDE SEQUENCE [LARGE SCALE GENOMIC DNA]</scope>
    <source>
        <strain evidence="2 3">B9</strain>
    </source>
</reference>
<feature type="chain" id="PRO_5020382866" evidence="1">
    <location>
        <begin position="26"/>
        <end position="174"/>
    </location>
</feature>
<dbReference type="InterPro" id="IPR007410">
    <property type="entry name" value="LpqE-like"/>
</dbReference>
<keyword evidence="1" id="KW-0732">Signal</keyword>
<protein>
    <submittedName>
        <fullName evidence="2">Copper chaperone PCu(A)C</fullName>
    </submittedName>
</protein>
<dbReference type="InterPro" id="IPR058248">
    <property type="entry name" value="Lxx211020-like"/>
</dbReference>
<organism evidence="2 3">
    <name type="scientific">Luteimonas aestuarii</name>
    <dbReference type="NCBI Taxonomy" id="453837"/>
    <lineage>
        <taxon>Bacteria</taxon>
        <taxon>Pseudomonadati</taxon>
        <taxon>Pseudomonadota</taxon>
        <taxon>Gammaproteobacteria</taxon>
        <taxon>Lysobacterales</taxon>
        <taxon>Lysobacteraceae</taxon>
        <taxon>Luteimonas</taxon>
    </lineage>
</organism>
<dbReference type="PANTHER" id="PTHR36302">
    <property type="entry name" value="BLR7088 PROTEIN"/>
    <property type="match status" value="1"/>
</dbReference>
<dbReference type="Gene3D" id="2.60.40.1890">
    <property type="entry name" value="PCu(A)C copper chaperone"/>
    <property type="match status" value="1"/>
</dbReference>
<dbReference type="SUPFAM" id="SSF110087">
    <property type="entry name" value="DR1885-like metal-binding protein"/>
    <property type="match status" value="1"/>
</dbReference>
<dbReference type="PROSITE" id="PS51257">
    <property type="entry name" value="PROKAR_LIPOPROTEIN"/>
    <property type="match status" value="1"/>
</dbReference>
<dbReference type="Pfam" id="PF04314">
    <property type="entry name" value="PCuAC"/>
    <property type="match status" value="1"/>
</dbReference>
<dbReference type="PANTHER" id="PTHR36302:SF1">
    <property type="entry name" value="COPPER CHAPERONE PCU(A)C"/>
    <property type="match status" value="1"/>
</dbReference>
<dbReference type="OrthoDB" id="9796962at2"/>
<evidence type="ECO:0000313" key="3">
    <source>
        <dbReference type="Proteomes" id="UP000294796"/>
    </source>
</evidence>
<comment type="caution">
    <text evidence="2">The sequence shown here is derived from an EMBL/GenBank/DDBJ whole genome shotgun (WGS) entry which is preliminary data.</text>
</comment>
<keyword evidence="3" id="KW-1185">Reference proteome</keyword>
<evidence type="ECO:0000256" key="1">
    <source>
        <dbReference type="SAM" id="SignalP"/>
    </source>
</evidence>
<dbReference type="RefSeq" id="WP_133322858.1">
    <property type="nucleotide sequence ID" value="NZ_SMTF01000012.1"/>
</dbReference>
<feature type="signal peptide" evidence="1">
    <location>
        <begin position="1"/>
        <end position="25"/>
    </location>
</feature>
<dbReference type="AlphaFoldDB" id="A0A4R5TS89"/>
<gene>
    <name evidence="2" type="ORF">E2F46_13325</name>
</gene>
<accession>A0A4R5TS89</accession>
<dbReference type="EMBL" id="SMTF01000012">
    <property type="protein sequence ID" value="TDK22735.1"/>
    <property type="molecule type" value="Genomic_DNA"/>
</dbReference>
<dbReference type="Proteomes" id="UP000294796">
    <property type="component" value="Unassembled WGS sequence"/>
</dbReference>
<evidence type="ECO:0000313" key="2">
    <source>
        <dbReference type="EMBL" id="TDK22735.1"/>
    </source>
</evidence>
<dbReference type="InterPro" id="IPR036182">
    <property type="entry name" value="PCuAC_sf"/>
</dbReference>
<proteinExistence type="predicted"/>
<sequence>MTKASIWTVLAMTLALAACGQSDHAGHGDVVAGEAPGDDGMHVTAPWSREIPPNAPVAAGFLSIHNGGGADDRLVEVRSDASVRVEIHEVRHEDGMARMRELGDGLPLPAGATVELKPGGYHLMFITPVEGRFAAGNRVAATLVFEQAGAHEVAFEVRPVDADAPAPADAHSHH</sequence>